<dbReference type="InterPro" id="IPR045584">
    <property type="entry name" value="Pilin-like"/>
</dbReference>
<dbReference type="InterPro" id="IPR012902">
    <property type="entry name" value="N_methyl_site"/>
</dbReference>
<dbReference type="EMBL" id="CP046522">
    <property type="protein sequence ID" value="QGU95773.1"/>
    <property type="molecule type" value="Genomic_DNA"/>
</dbReference>
<evidence type="ECO:0000256" key="1">
    <source>
        <dbReference type="SAM" id="Phobius"/>
    </source>
</evidence>
<accession>A0A6I6ETT6</accession>
<keyword evidence="1" id="KW-0472">Membrane</keyword>
<evidence type="ECO:0000313" key="3">
    <source>
        <dbReference type="Proteomes" id="UP000422764"/>
    </source>
</evidence>
<dbReference type="PANTHER" id="PTHR30093">
    <property type="entry name" value="GENERAL SECRETION PATHWAY PROTEIN G"/>
    <property type="match status" value="1"/>
</dbReference>
<proteinExistence type="predicted"/>
<gene>
    <name evidence="2" type="ORF">GOM49_12315</name>
</gene>
<dbReference type="Gene3D" id="3.30.700.10">
    <property type="entry name" value="Glycoprotein, Type 4 Pilin"/>
    <property type="match status" value="1"/>
</dbReference>
<keyword evidence="1" id="KW-1133">Transmembrane helix</keyword>
<organism evidence="2 3">
    <name type="scientific">Clostridium bovifaecis</name>
    <dbReference type="NCBI Taxonomy" id="2184719"/>
    <lineage>
        <taxon>Bacteria</taxon>
        <taxon>Bacillati</taxon>
        <taxon>Bacillota</taxon>
        <taxon>Clostridia</taxon>
        <taxon>Eubacteriales</taxon>
        <taxon>Clostridiaceae</taxon>
        <taxon>Clostridium</taxon>
    </lineage>
</organism>
<protein>
    <submittedName>
        <fullName evidence="2">Prepilin-type N-terminal cleavage/methylation domain-containing protein</fullName>
    </submittedName>
</protein>
<sequence length="144" mass="14983">MVKNLKKKKGFTLIELIIVIAILGIIATIAIPKLTNQKKAAQISADKANAKIIADAAQMAIVNGTISPTSTEQITEVKKKVSGPATAATLGELVAAELNAIPKTKLNNGNGSFYIGISSNKIAVYTAETNGIEIYPNGGGDYAN</sequence>
<reference evidence="2 3" key="1">
    <citation type="submission" date="2019-12" db="EMBL/GenBank/DDBJ databases">
        <title>Genome sequenceing of Clostridium bovifaecis.</title>
        <authorList>
            <person name="Yao Y."/>
        </authorList>
    </citation>
    <scope>NUCLEOTIDE SEQUENCE [LARGE SCALE GENOMIC DNA]</scope>
    <source>
        <strain evidence="2 3">BXX</strain>
    </source>
</reference>
<dbReference type="Pfam" id="PF07963">
    <property type="entry name" value="N_methyl"/>
    <property type="match status" value="1"/>
</dbReference>
<keyword evidence="3" id="KW-1185">Reference proteome</keyword>
<dbReference type="SUPFAM" id="SSF54523">
    <property type="entry name" value="Pili subunits"/>
    <property type="match status" value="1"/>
</dbReference>
<dbReference type="NCBIfam" id="TIGR02532">
    <property type="entry name" value="IV_pilin_GFxxxE"/>
    <property type="match status" value="1"/>
</dbReference>
<dbReference type="AlphaFoldDB" id="A0A6I6ETT6"/>
<keyword evidence="1" id="KW-0812">Transmembrane</keyword>
<dbReference type="Proteomes" id="UP000422764">
    <property type="component" value="Chromosome"/>
</dbReference>
<evidence type="ECO:0000313" key="2">
    <source>
        <dbReference type="EMBL" id="QGU95773.1"/>
    </source>
</evidence>
<dbReference type="PROSITE" id="PS00409">
    <property type="entry name" value="PROKAR_NTER_METHYL"/>
    <property type="match status" value="1"/>
</dbReference>
<feature type="transmembrane region" description="Helical" evidence="1">
    <location>
        <begin position="12"/>
        <end position="31"/>
    </location>
</feature>
<name>A0A6I6ETT6_9CLOT</name>